<dbReference type="Pfam" id="PF13664">
    <property type="entry name" value="DUF4149"/>
    <property type="match status" value="1"/>
</dbReference>
<protein>
    <submittedName>
        <fullName evidence="7">DUF4149 domain-containing protein</fullName>
    </submittedName>
</protein>
<keyword evidence="8" id="KW-1185">Reference proteome</keyword>
<evidence type="ECO:0000313" key="8">
    <source>
        <dbReference type="Proteomes" id="UP000478837"/>
    </source>
</evidence>
<dbReference type="EMBL" id="JAAAWP010000007">
    <property type="protein sequence ID" value="NDW22320.1"/>
    <property type="molecule type" value="Genomic_DNA"/>
</dbReference>
<keyword evidence="3 5" id="KW-1133">Transmembrane helix</keyword>
<feature type="transmembrane region" description="Helical" evidence="5">
    <location>
        <begin position="70"/>
        <end position="89"/>
    </location>
</feature>
<name>A0A6L9MXG5_9ALTE</name>
<organism evidence="7 8">
    <name type="scientific">Alteromonas hispanica</name>
    <dbReference type="NCBI Taxonomy" id="315421"/>
    <lineage>
        <taxon>Bacteria</taxon>
        <taxon>Pseudomonadati</taxon>
        <taxon>Pseudomonadota</taxon>
        <taxon>Gammaproteobacteria</taxon>
        <taxon>Alteromonadales</taxon>
        <taxon>Alteromonadaceae</taxon>
        <taxon>Alteromonas/Salinimonas group</taxon>
        <taxon>Alteromonas</taxon>
    </lineage>
</organism>
<keyword evidence="4 5" id="KW-0472">Membrane</keyword>
<evidence type="ECO:0000256" key="3">
    <source>
        <dbReference type="ARBA" id="ARBA00022989"/>
    </source>
</evidence>
<gene>
    <name evidence="7" type="ORF">GTW09_12365</name>
</gene>
<dbReference type="AlphaFoldDB" id="A0A6L9MXG5"/>
<keyword evidence="2 5" id="KW-0812">Transmembrane</keyword>
<sequence>MYFLLFSTLVVILGGMVTFQALFAPLVFIKLPSDVARPFIRKFFPFYYLYFGALSAIATVAAAVDTRWEQVFILVPVTLGFVISRQILMPLANEATDSQQNSKFQLYHRLTVLINTVQLVALALCMYWLIPSPLAYGG</sequence>
<reference evidence="7 8" key="1">
    <citation type="submission" date="2020-01" db="EMBL/GenBank/DDBJ databases">
        <title>Genomes of bacteria type strains.</title>
        <authorList>
            <person name="Chen J."/>
            <person name="Zhu S."/>
            <person name="Yang J."/>
        </authorList>
    </citation>
    <scope>NUCLEOTIDE SEQUENCE [LARGE SCALE GENOMIC DNA]</scope>
    <source>
        <strain evidence="7 8">LMG 22958</strain>
    </source>
</reference>
<comment type="caution">
    <text evidence="7">The sequence shown here is derived from an EMBL/GenBank/DDBJ whole genome shotgun (WGS) entry which is preliminary data.</text>
</comment>
<evidence type="ECO:0000256" key="5">
    <source>
        <dbReference type="SAM" id="Phobius"/>
    </source>
</evidence>
<evidence type="ECO:0000259" key="6">
    <source>
        <dbReference type="Pfam" id="PF13664"/>
    </source>
</evidence>
<feature type="transmembrane region" description="Helical" evidence="5">
    <location>
        <begin position="6"/>
        <end position="31"/>
    </location>
</feature>
<feature type="transmembrane region" description="Helical" evidence="5">
    <location>
        <begin position="43"/>
        <end position="64"/>
    </location>
</feature>
<dbReference type="RefSeq" id="WP_163112128.1">
    <property type="nucleotide sequence ID" value="NZ_JAAAWP010000007.1"/>
</dbReference>
<accession>A0A6L9MXG5</accession>
<feature type="transmembrane region" description="Helical" evidence="5">
    <location>
        <begin position="110"/>
        <end position="130"/>
    </location>
</feature>
<evidence type="ECO:0000256" key="4">
    <source>
        <dbReference type="ARBA" id="ARBA00023136"/>
    </source>
</evidence>
<comment type="subcellular location">
    <subcellularLocation>
        <location evidence="1">Membrane</location>
    </subcellularLocation>
</comment>
<dbReference type="Proteomes" id="UP000478837">
    <property type="component" value="Unassembled WGS sequence"/>
</dbReference>
<feature type="domain" description="TMEM205-like" evidence="6">
    <location>
        <begin position="9"/>
        <end position="98"/>
    </location>
</feature>
<proteinExistence type="predicted"/>
<evidence type="ECO:0000256" key="2">
    <source>
        <dbReference type="ARBA" id="ARBA00022692"/>
    </source>
</evidence>
<dbReference type="InterPro" id="IPR025423">
    <property type="entry name" value="TMEM205-like"/>
</dbReference>
<dbReference type="GO" id="GO:0016020">
    <property type="term" value="C:membrane"/>
    <property type="evidence" value="ECO:0007669"/>
    <property type="project" value="UniProtKB-SubCell"/>
</dbReference>
<evidence type="ECO:0000256" key="1">
    <source>
        <dbReference type="ARBA" id="ARBA00004370"/>
    </source>
</evidence>
<evidence type="ECO:0000313" key="7">
    <source>
        <dbReference type="EMBL" id="NDW22320.1"/>
    </source>
</evidence>